<evidence type="ECO:0000256" key="4">
    <source>
        <dbReference type="ARBA" id="ARBA00022806"/>
    </source>
</evidence>
<dbReference type="Gene3D" id="1.10.10.160">
    <property type="match status" value="1"/>
</dbReference>
<organism evidence="14 15">
    <name type="scientific">Sorghum bicolor</name>
    <name type="common">Sorghum</name>
    <name type="synonym">Sorghum vulgare</name>
    <dbReference type="NCBI Taxonomy" id="4558"/>
    <lineage>
        <taxon>Eukaryota</taxon>
        <taxon>Viridiplantae</taxon>
        <taxon>Streptophyta</taxon>
        <taxon>Embryophyta</taxon>
        <taxon>Tracheophyta</taxon>
        <taxon>Spermatophyta</taxon>
        <taxon>Magnoliopsida</taxon>
        <taxon>Liliopsida</taxon>
        <taxon>Poales</taxon>
        <taxon>Poaceae</taxon>
        <taxon>PACMAD clade</taxon>
        <taxon>Panicoideae</taxon>
        <taxon>Andropogonodae</taxon>
        <taxon>Andropogoneae</taxon>
        <taxon>Sorghinae</taxon>
        <taxon>Sorghum</taxon>
    </lineage>
</organism>
<proteinExistence type="inferred from homology"/>
<dbReference type="GO" id="GO:0005524">
    <property type="term" value="F:ATP binding"/>
    <property type="evidence" value="ECO:0007669"/>
    <property type="project" value="UniProtKB-UniRule"/>
</dbReference>
<feature type="region of interest" description="Disordered" evidence="11">
    <location>
        <begin position="1"/>
        <end position="76"/>
    </location>
</feature>
<dbReference type="PANTHER" id="PTHR11070">
    <property type="entry name" value="UVRD / RECB / PCRA DNA HELICASE FAMILY MEMBER"/>
    <property type="match status" value="1"/>
</dbReference>
<dbReference type="EMBL" id="CM000761">
    <property type="protein sequence ID" value="KXG36273.1"/>
    <property type="molecule type" value="Genomic_DNA"/>
</dbReference>
<dbReference type="Gene3D" id="3.40.50.300">
    <property type="entry name" value="P-loop containing nucleotide triphosphate hydrolases"/>
    <property type="match status" value="3"/>
</dbReference>
<dbReference type="FunFam" id="1.10.10.160:FF:000007">
    <property type="entry name" value="p-loop containing nucleoside triphosphate hydrolase superfamily protein"/>
    <property type="match status" value="1"/>
</dbReference>
<dbReference type="InterPro" id="IPR013986">
    <property type="entry name" value="DExx_box_DNA_helicase_dom_sf"/>
</dbReference>
<evidence type="ECO:0000259" key="13">
    <source>
        <dbReference type="PROSITE" id="PS51217"/>
    </source>
</evidence>
<evidence type="ECO:0000256" key="7">
    <source>
        <dbReference type="ARBA" id="ARBA00034617"/>
    </source>
</evidence>
<evidence type="ECO:0000256" key="11">
    <source>
        <dbReference type="SAM" id="MobiDB-lite"/>
    </source>
</evidence>
<dbReference type="ExpressionAtlas" id="A0A1B6QED6">
    <property type="expression patterns" value="baseline and differential"/>
</dbReference>
<evidence type="ECO:0000256" key="1">
    <source>
        <dbReference type="ARBA" id="ARBA00009922"/>
    </source>
</evidence>
<dbReference type="InterPro" id="IPR000212">
    <property type="entry name" value="DNA_helicase_UvrD/REP"/>
</dbReference>
<dbReference type="Pfam" id="PF00580">
    <property type="entry name" value="UvrD-helicase"/>
    <property type="match status" value="1"/>
</dbReference>
<keyword evidence="6" id="KW-0413">Isomerase</keyword>
<keyword evidence="4 10" id="KW-0347">Helicase</keyword>
<dbReference type="InterPro" id="IPR014016">
    <property type="entry name" value="UvrD-like_ATP-bd"/>
</dbReference>
<reference evidence="15" key="2">
    <citation type="journal article" date="2018" name="Plant J.">
        <title>The Sorghum bicolor reference genome: improved assembly, gene annotations, a transcriptome atlas, and signatures of genome organization.</title>
        <authorList>
            <person name="McCormick R.F."/>
            <person name="Truong S.K."/>
            <person name="Sreedasyam A."/>
            <person name="Jenkins J."/>
            <person name="Shu S."/>
            <person name="Sims D."/>
            <person name="Kennedy M."/>
            <person name="Amirebrahimi M."/>
            <person name="Weers B.D."/>
            <person name="McKinley B."/>
            <person name="Mattison A."/>
            <person name="Morishige D.T."/>
            <person name="Grimwood J."/>
            <person name="Schmutz J."/>
            <person name="Mullet J.E."/>
        </authorList>
    </citation>
    <scope>NUCLEOTIDE SEQUENCE [LARGE SCALE GENOMIC DNA]</scope>
    <source>
        <strain evidence="15">cv. BTx623</strain>
    </source>
</reference>
<keyword evidence="15" id="KW-1185">Reference proteome</keyword>
<sequence length="1161" mass="129984">MSRWKENGSPLPLYPSGASNPSHLLPCKRPLQSPSPCPPPRRPLVDITSNALEQRGGYGYTTPLAKPSRPCGLLHDDEDDMNEAFLREVDAICEEHARSTAKKEKEKKAAEEHKGTGEAPVAAAAGTIDAAGTEIATLDDAFWEEVSAICEECDAQSAAKSQEGTKEEEEEEESLVLSCGDASLPPAISITAEGVEFEDAFWKINAVSEDHSTKAHAKYQEGLKGMEEKDGLIALCGDPSVSPVISIAKGDGELVDALFGEVGASIHEGHADISAAKVQEEQQDMELEKEEDEVCAPKKYYEYLHSLNDRQKEAACNDVAVPLMIVAGPGSGKTSTMVGRVLTLLKEGIPPSNILAMTFTTAAASEMRERIGTVVGKAVAKEIAISTFHSFCLQLCRTHAEKLGRTSEFIIYGHGQQRRAVIEAERLLENDKNNGVGDTTKQYDADIKNSFKDKAKKWQKFITQAKASGRTPEDYEMKGDLTGASVLRHYNEILRSCNALDYHDFINSSITLLTNFPEVYKECQDMWRAIVVDEFQDTSAMQYCLLKILASHNHITIVGDEDQSIFSFNGADVSGFDSFRRDFPDYKEIRLSKNYRSTRAIVEAATALIQNNSKRHHRKLVETDNPSGCKITVKECHSEDSQCAFVIDKIIETTSTTAEGCNFGNIAVLYRRQVTGKAFQVSFRNRKIPFNVHGVAFYRKKVIKAIMAILRTTLPGCDDGPWCQAFKALLPCDKEEKKKIIDHVEKISLARECSFISAATDIFSAKVSGTFKRSQITQGRKVLSTLDSLSKLVEREQSVSVIISSAGDMLPQKYLLEKRAVVDIDNGKLLNEDSDIRSVLQFLMDDVSDFLSTHFSSSVERSKTDEKGCASTLQAFIDYISLRETENFRSRKEENKNSITLTTIHQSKGLEWDVVFIVQEERRLLYVAMTRARKKLYILHVTVDSNRQLLQPSRFLREIPVHLLEVQGEETLRKMPEQPSGDIPFDDSEGNISIGKPIMGQNEVSPYPELAQGCLANDFLRKFDIDDRSVVSHIFHNWGKKQAFQNPKRLLEKISFVIDERLRGKGYKRKDVLRKLKLFLSGDEALGYAQYVIKWEQIPIEKRSQLMRERQEHFQKQRIENSMGSSEPTAKQISYLRNLGCTITPTSRLHASNLIEKYKSL</sequence>
<reference evidence="14 15" key="1">
    <citation type="journal article" date="2009" name="Nature">
        <title>The Sorghum bicolor genome and the diversification of grasses.</title>
        <authorList>
            <person name="Paterson A.H."/>
            <person name="Bowers J.E."/>
            <person name="Bruggmann R."/>
            <person name="Dubchak I."/>
            <person name="Grimwood J."/>
            <person name="Gundlach H."/>
            <person name="Haberer G."/>
            <person name="Hellsten U."/>
            <person name="Mitros T."/>
            <person name="Poliakov A."/>
            <person name="Schmutz J."/>
            <person name="Spannagl M."/>
            <person name="Tang H."/>
            <person name="Wang X."/>
            <person name="Wicker T."/>
            <person name="Bharti A.K."/>
            <person name="Chapman J."/>
            <person name="Feltus F.A."/>
            <person name="Gowik U."/>
            <person name="Grigoriev I.V."/>
            <person name="Lyons E."/>
            <person name="Maher C.A."/>
            <person name="Martis M."/>
            <person name="Narechania A."/>
            <person name="Otillar R.P."/>
            <person name="Penning B.W."/>
            <person name="Salamov A.A."/>
            <person name="Wang Y."/>
            <person name="Zhang L."/>
            <person name="Carpita N.C."/>
            <person name="Freeling M."/>
            <person name="Gingle A.R."/>
            <person name="Hash C.T."/>
            <person name="Keller B."/>
            <person name="Klein P."/>
            <person name="Kresovich S."/>
            <person name="McCann M.C."/>
            <person name="Ming R."/>
            <person name="Peterson D.G."/>
            <person name="Mehboob-ur-Rahman"/>
            <person name="Ware D."/>
            <person name="Westhoff P."/>
            <person name="Mayer K.F."/>
            <person name="Messing J."/>
            <person name="Rokhsar D.S."/>
        </authorList>
    </citation>
    <scope>NUCLEOTIDE SEQUENCE [LARGE SCALE GENOMIC DNA]</scope>
    <source>
        <strain evidence="15">cv. BTx623</strain>
    </source>
</reference>
<gene>
    <name evidence="14" type="ORF">SORBI_3002G310300</name>
</gene>
<comment type="similarity">
    <text evidence="1">Belongs to the helicase family. UvrD subfamily.</text>
</comment>
<dbReference type="InterPro" id="IPR014017">
    <property type="entry name" value="DNA_helicase_UvrD-like_C"/>
</dbReference>
<dbReference type="SUPFAM" id="SSF52540">
    <property type="entry name" value="P-loop containing nucleoside triphosphate hydrolases"/>
    <property type="match status" value="1"/>
</dbReference>
<evidence type="ECO:0000313" key="15">
    <source>
        <dbReference type="Proteomes" id="UP000000768"/>
    </source>
</evidence>
<comment type="catalytic activity">
    <reaction evidence="9">
        <text>ATP + H2O = ADP + phosphate + H(+)</text>
        <dbReference type="Rhea" id="RHEA:13065"/>
        <dbReference type="ChEBI" id="CHEBI:15377"/>
        <dbReference type="ChEBI" id="CHEBI:15378"/>
        <dbReference type="ChEBI" id="CHEBI:30616"/>
        <dbReference type="ChEBI" id="CHEBI:43474"/>
        <dbReference type="ChEBI" id="CHEBI:456216"/>
        <dbReference type="EC" id="5.6.2.4"/>
    </reaction>
</comment>
<evidence type="ECO:0000256" key="9">
    <source>
        <dbReference type="ARBA" id="ARBA00048988"/>
    </source>
</evidence>
<evidence type="ECO:0000259" key="12">
    <source>
        <dbReference type="PROSITE" id="PS51198"/>
    </source>
</evidence>
<name>A0A1B6QED6_SORBI</name>
<feature type="binding site" evidence="10">
    <location>
        <begin position="327"/>
        <end position="334"/>
    </location>
    <ligand>
        <name>ATP</name>
        <dbReference type="ChEBI" id="CHEBI:30616"/>
    </ligand>
</feature>
<keyword evidence="5 10" id="KW-0067">ATP-binding</keyword>
<keyword evidence="3 10" id="KW-0378">Hydrolase</keyword>
<evidence type="ECO:0000256" key="3">
    <source>
        <dbReference type="ARBA" id="ARBA00022801"/>
    </source>
</evidence>
<dbReference type="GO" id="GO:0043138">
    <property type="term" value="F:3'-5' DNA helicase activity"/>
    <property type="evidence" value="ECO:0007669"/>
    <property type="project" value="UniProtKB-EC"/>
</dbReference>
<accession>A0A1B6QED6</accession>
<feature type="compositionally biased region" description="Pro residues" evidence="11">
    <location>
        <begin position="33"/>
        <end position="42"/>
    </location>
</feature>
<dbReference type="PROSITE" id="PS51198">
    <property type="entry name" value="UVRD_HELICASE_ATP_BIND"/>
    <property type="match status" value="1"/>
</dbReference>
<evidence type="ECO:0000256" key="10">
    <source>
        <dbReference type="PROSITE-ProRule" id="PRU00560"/>
    </source>
</evidence>
<dbReference type="Gene3D" id="1.10.486.10">
    <property type="entry name" value="PCRA, domain 4"/>
    <property type="match status" value="1"/>
</dbReference>
<feature type="region of interest" description="Disordered" evidence="11">
    <location>
        <begin position="97"/>
        <end position="120"/>
    </location>
</feature>
<keyword evidence="2 10" id="KW-0547">Nucleotide-binding</keyword>
<dbReference type="Proteomes" id="UP000000768">
    <property type="component" value="Chromosome 2"/>
</dbReference>
<dbReference type="AlphaFoldDB" id="A0A1B6QED6"/>
<feature type="domain" description="UvrD-like helicase ATP-binding" evidence="12">
    <location>
        <begin position="306"/>
        <end position="598"/>
    </location>
</feature>
<evidence type="ECO:0000313" key="14">
    <source>
        <dbReference type="EMBL" id="KXG36273.1"/>
    </source>
</evidence>
<evidence type="ECO:0000256" key="5">
    <source>
        <dbReference type="ARBA" id="ARBA00022840"/>
    </source>
</evidence>
<dbReference type="PANTHER" id="PTHR11070:SF61">
    <property type="entry name" value="DNA 3'-5' HELICASE"/>
    <property type="match status" value="1"/>
</dbReference>
<evidence type="ECO:0000256" key="8">
    <source>
        <dbReference type="ARBA" id="ARBA00034808"/>
    </source>
</evidence>
<evidence type="ECO:0000256" key="2">
    <source>
        <dbReference type="ARBA" id="ARBA00022741"/>
    </source>
</evidence>
<feature type="compositionally biased region" description="Basic and acidic residues" evidence="11">
    <location>
        <begin position="97"/>
        <end position="116"/>
    </location>
</feature>
<protein>
    <recommendedName>
        <fullName evidence="8">DNA 3'-5' helicase</fullName>
        <ecNumber evidence="8">5.6.2.4</ecNumber>
    </recommendedName>
</protein>
<dbReference type="CDD" id="cd17932">
    <property type="entry name" value="DEXQc_UvrD"/>
    <property type="match status" value="1"/>
</dbReference>
<comment type="catalytic activity">
    <reaction evidence="7">
        <text>Couples ATP hydrolysis with the unwinding of duplex DNA by translocating in the 3'-5' direction.</text>
        <dbReference type="EC" id="5.6.2.4"/>
    </reaction>
</comment>
<dbReference type="EC" id="5.6.2.4" evidence="8"/>
<dbReference type="PROSITE" id="PS51217">
    <property type="entry name" value="UVRD_HELICASE_CTER"/>
    <property type="match status" value="1"/>
</dbReference>
<feature type="domain" description="UvrD-like helicase C-terminal" evidence="13">
    <location>
        <begin position="599"/>
        <end position="909"/>
    </location>
</feature>
<dbReference type="InterPro" id="IPR027417">
    <property type="entry name" value="P-loop_NTPase"/>
</dbReference>
<evidence type="ECO:0000256" key="6">
    <source>
        <dbReference type="ARBA" id="ARBA00023235"/>
    </source>
</evidence>
<dbReference type="Gramene" id="KXG36273">
    <property type="protein sequence ID" value="KXG36273"/>
    <property type="gene ID" value="SORBI_3002G310300"/>
</dbReference>
<dbReference type="FunFam" id="1.10.486.10:FF:000007">
    <property type="entry name" value="p-loop containing nucleoside triphosphate hydrolase superfamily protein"/>
    <property type="match status" value="1"/>
</dbReference>
<dbReference type="GO" id="GO:0016787">
    <property type="term" value="F:hydrolase activity"/>
    <property type="evidence" value="ECO:0007669"/>
    <property type="project" value="UniProtKB-UniRule"/>
</dbReference>
<dbReference type="Pfam" id="PF13361">
    <property type="entry name" value="UvrD_C"/>
    <property type="match status" value="1"/>
</dbReference>
<dbReference type="GO" id="GO:0003677">
    <property type="term" value="F:DNA binding"/>
    <property type="evidence" value="ECO:0007669"/>
    <property type="project" value="InterPro"/>
</dbReference>